<dbReference type="Proteomes" id="UP000694892">
    <property type="component" value="Chromosome 7S"/>
</dbReference>
<gene>
    <name evidence="2" type="ORF">XELAEV_18037211mg</name>
</gene>
<evidence type="ECO:0000313" key="2">
    <source>
        <dbReference type="EMBL" id="OCT70289.1"/>
    </source>
</evidence>
<proteinExistence type="predicted"/>
<reference evidence="3" key="1">
    <citation type="journal article" date="2016" name="Nature">
        <title>Genome evolution in the allotetraploid frog Xenopus laevis.</title>
        <authorList>
            <person name="Session A.M."/>
            <person name="Uno Y."/>
            <person name="Kwon T."/>
            <person name="Chapman J.A."/>
            <person name="Toyoda A."/>
            <person name="Takahashi S."/>
            <person name="Fukui A."/>
            <person name="Hikosaka A."/>
            <person name="Suzuki A."/>
            <person name="Kondo M."/>
            <person name="van Heeringen S.J."/>
            <person name="Quigley I."/>
            <person name="Heinz S."/>
            <person name="Ogino H."/>
            <person name="Ochi H."/>
            <person name="Hellsten U."/>
            <person name="Lyons J.B."/>
            <person name="Simakov O."/>
            <person name="Putnam N."/>
            <person name="Stites J."/>
            <person name="Kuroki Y."/>
            <person name="Tanaka T."/>
            <person name="Michiue T."/>
            <person name="Watanabe M."/>
            <person name="Bogdanovic O."/>
            <person name="Lister R."/>
            <person name="Georgiou G."/>
            <person name="Paranjpe S.S."/>
            <person name="van Kruijsbergen I."/>
            <person name="Shu S."/>
            <person name="Carlson J."/>
            <person name="Kinoshita T."/>
            <person name="Ohta Y."/>
            <person name="Mawaribuchi S."/>
            <person name="Jenkins J."/>
            <person name="Grimwood J."/>
            <person name="Schmutz J."/>
            <person name="Mitros T."/>
            <person name="Mozaffari S.V."/>
            <person name="Suzuki Y."/>
            <person name="Haramoto Y."/>
            <person name="Yamamoto T.S."/>
            <person name="Takagi C."/>
            <person name="Heald R."/>
            <person name="Miller K."/>
            <person name="Haudenschild C."/>
            <person name="Kitzman J."/>
            <person name="Nakayama T."/>
            <person name="Izutsu Y."/>
            <person name="Robert J."/>
            <person name="Fortriede J."/>
            <person name="Burns K."/>
            <person name="Lotay V."/>
            <person name="Karimi K."/>
            <person name="Yasuoka Y."/>
            <person name="Dichmann D.S."/>
            <person name="Flajnik M.F."/>
            <person name="Houston D.W."/>
            <person name="Shendure J."/>
            <person name="DuPasquier L."/>
            <person name="Vize P.D."/>
            <person name="Zorn A.M."/>
            <person name="Ito M."/>
            <person name="Marcotte E.M."/>
            <person name="Wallingford J.B."/>
            <person name="Ito Y."/>
            <person name="Asashima M."/>
            <person name="Ueno N."/>
            <person name="Matsuda Y."/>
            <person name="Veenstra G.J."/>
            <person name="Fujiyama A."/>
            <person name="Harland R.M."/>
            <person name="Taira M."/>
            <person name="Rokhsar D.S."/>
        </authorList>
    </citation>
    <scope>NUCLEOTIDE SEQUENCE [LARGE SCALE GENOMIC DNA]</scope>
    <source>
        <strain evidence="3">J</strain>
    </source>
</reference>
<keyword evidence="1" id="KW-0472">Membrane</keyword>
<evidence type="ECO:0000256" key="1">
    <source>
        <dbReference type="SAM" id="Phobius"/>
    </source>
</evidence>
<dbReference type="EMBL" id="CM004479">
    <property type="protein sequence ID" value="OCT70289.1"/>
    <property type="molecule type" value="Genomic_DNA"/>
</dbReference>
<keyword evidence="1" id="KW-0812">Transmembrane</keyword>
<keyword evidence="1" id="KW-1133">Transmembrane helix</keyword>
<feature type="transmembrane region" description="Helical" evidence="1">
    <location>
        <begin position="27"/>
        <end position="47"/>
    </location>
</feature>
<sequence length="87" mass="9557">MDNRSGNLDVSCGDVAQSPGNNVTAVVLSWAPVFCLLLQWPVVYYTLRQKVVLQYIQSMSMLCYESIGGTSTQTHVHRRGGGKGRLP</sequence>
<organism evidence="2 3">
    <name type="scientific">Xenopus laevis</name>
    <name type="common">African clawed frog</name>
    <dbReference type="NCBI Taxonomy" id="8355"/>
    <lineage>
        <taxon>Eukaryota</taxon>
        <taxon>Metazoa</taxon>
        <taxon>Chordata</taxon>
        <taxon>Craniata</taxon>
        <taxon>Vertebrata</taxon>
        <taxon>Euteleostomi</taxon>
        <taxon>Amphibia</taxon>
        <taxon>Batrachia</taxon>
        <taxon>Anura</taxon>
        <taxon>Pipoidea</taxon>
        <taxon>Pipidae</taxon>
        <taxon>Xenopodinae</taxon>
        <taxon>Xenopus</taxon>
        <taxon>Xenopus</taxon>
    </lineage>
</organism>
<accession>A0A974CBS0</accession>
<name>A0A974CBS0_XENLA</name>
<protein>
    <submittedName>
        <fullName evidence="2">Uncharacterized protein</fullName>
    </submittedName>
</protein>
<evidence type="ECO:0000313" key="3">
    <source>
        <dbReference type="Proteomes" id="UP000694892"/>
    </source>
</evidence>
<dbReference type="AlphaFoldDB" id="A0A974CBS0"/>